<dbReference type="PROSITE" id="PS51273">
    <property type="entry name" value="GATASE_TYPE_1"/>
    <property type="match status" value="1"/>
</dbReference>
<sequence>MHVHVIQHVPFEGPAAIDPWLTQRGHHVTRSLMDRADNLPDPETIDFLILMGGPMSVHDEKSHPWLVREKEYLGQWLKSGRPTLGICLGAQLMASSLGATVRRQEDREIGWFPVESIPQLEGFSFDSSFMAFHWHGETFDLPPDALPLARSVACPQQGFQWGPKAIGLQFHLETTPSSCAQLVEHGESDLVPGPFVQTKSQLLADRPEDYQQLHLGKVLDYLLRD</sequence>
<dbReference type="PANTHER" id="PTHR42695:SF5">
    <property type="entry name" value="GLUTAMINE AMIDOTRANSFERASE YLR126C-RELATED"/>
    <property type="match status" value="1"/>
</dbReference>
<dbReference type="Pfam" id="PF00117">
    <property type="entry name" value="GATase"/>
    <property type="match status" value="1"/>
</dbReference>
<dbReference type="GO" id="GO:0005829">
    <property type="term" value="C:cytosol"/>
    <property type="evidence" value="ECO:0007669"/>
    <property type="project" value="TreeGrafter"/>
</dbReference>
<accession>A0A840V3Z3</accession>
<reference evidence="2 3" key="1">
    <citation type="submission" date="2020-08" db="EMBL/GenBank/DDBJ databases">
        <title>Genomic Encyclopedia of Type Strains, Phase IV (KMG-IV): sequencing the most valuable type-strain genomes for metagenomic binning, comparative biology and taxonomic classification.</title>
        <authorList>
            <person name="Goeker M."/>
        </authorList>
    </citation>
    <scope>NUCLEOTIDE SEQUENCE [LARGE SCALE GENOMIC DNA]</scope>
    <source>
        <strain evidence="2 3">YC6886</strain>
    </source>
</reference>
<dbReference type="EMBL" id="JACHFD010000008">
    <property type="protein sequence ID" value="MBB5351776.1"/>
    <property type="molecule type" value="Genomic_DNA"/>
</dbReference>
<keyword evidence="2" id="KW-0808">Transferase</keyword>
<dbReference type="Gene3D" id="3.40.50.880">
    <property type="match status" value="1"/>
</dbReference>
<gene>
    <name evidence="2" type="ORF">HNR46_002015</name>
</gene>
<dbReference type="InterPro" id="IPR029062">
    <property type="entry name" value="Class_I_gatase-like"/>
</dbReference>
<protein>
    <submittedName>
        <fullName evidence="2">GMP synthase-like glutamine amidotransferase</fullName>
    </submittedName>
</protein>
<dbReference type="SUPFAM" id="SSF52317">
    <property type="entry name" value="Class I glutamine amidotransferase-like"/>
    <property type="match status" value="1"/>
</dbReference>
<dbReference type="InterPro" id="IPR017926">
    <property type="entry name" value="GATASE"/>
</dbReference>
<dbReference type="InterPro" id="IPR044992">
    <property type="entry name" value="ChyE-like"/>
</dbReference>
<dbReference type="AlphaFoldDB" id="A0A840V3Z3"/>
<proteinExistence type="predicted"/>
<evidence type="ECO:0000313" key="3">
    <source>
        <dbReference type="Proteomes" id="UP000557717"/>
    </source>
</evidence>
<comment type="caution">
    <text evidence="2">The sequence shown here is derived from an EMBL/GenBank/DDBJ whole genome shotgun (WGS) entry which is preliminary data.</text>
</comment>
<name>A0A840V3Z3_9BACT</name>
<keyword evidence="3" id="KW-1185">Reference proteome</keyword>
<evidence type="ECO:0000259" key="1">
    <source>
        <dbReference type="Pfam" id="PF00117"/>
    </source>
</evidence>
<dbReference type="GO" id="GO:0016740">
    <property type="term" value="F:transferase activity"/>
    <property type="evidence" value="ECO:0007669"/>
    <property type="project" value="UniProtKB-KW"/>
</dbReference>
<feature type="domain" description="Glutamine amidotransferase" evidence="1">
    <location>
        <begin position="41"/>
        <end position="177"/>
    </location>
</feature>
<dbReference type="FunFam" id="3.40.50.880:FF:000033">
    <property type="entry name" value="Glutamine amidotransferase class-I"/>
    <property type="match status" value="1"/>
</dbReference>
<dbReference type="RefSeq" id="WP_184018234.1">
    <property type="nucleotide sequence ID" value="NZ_JACHFD010000008.1"/>
</dbReference>
<evidence type="ECO:0000313" key="2">
    <source>
        <dbReference type="EMBL" id="MBB5351776.1"/>
    </source>
</evidence>
<organism evidence="2 3">
    <name type="scientific">Haloferula luteola</name>
    <dbReference type="NCBI Taxonomy" id="595692"/>
    <lineage>
        <taxon>Bacteria</taxon>
        <taxon>Pseudomonadati</taxon>
        <taxon>Verrucomicrobiota</taxon>
        <taxon>Verrucomicrobiia</taxon>
        <taxon>Verrucomicrobiales</taxon>
        <taxon>Verrucomicrobiaceae</taxon>
        <taxon>Haloferula</taxon>
    </lineage>
</organism>
<dbReference type="PANTHER" id="PTHR42695">
    <property type="entry name" value="GLUTAMINE AMIDOTRANSFERASE YLR126C-RELATED"/>
    <property type="match status" value="1"/>
</dbReference>
<keyword evidence="2" id="KW-0315">Glutamine amidotransferase</keyword>
<dbReference type="CDD" id="cd01741">
    <property type="entry name" value="GATase1_1"/>
    <property type="match status" value="1"/>
</dbReference>
<dbReference type="Proteomes" id="UP000557717">
    <property type="component" value="Unassembled WGS sequence"/>
</dbReference>